<evidence type="ECO:0000256" key="4">
    <source>
        <dbReference type="ARBA" id="ARBA00022519"/>
    </source>
</evidence>
<evidence type="ECO:0000256" key="7">
    <source>
        <dbReference type="ARBA" id="ARBA00022989"/>
    </source>
</evidence>
<feature type="signal peptide" evidence="9">
    <location>
        <begin position="1"/>
        <end position="21"/>
    </location>
</feature>
<organism evidence="11 12">
    <name type="scientific">Taurinivorans muris</name>
    <dbReference type="NCBI Taxonomy" id="2787751"/>
    <lineage>
        <taxon>Bacteria</taxon>
        <taxon>Pseudomonadati</taxon>
        <taxon>Thermodesulfobacteriota</taxon>
        <taxon>Desulfovibrionia</taxon>
        <taxon>Desulfovibrionales</taxon>
        <taxon>Desulfovibrionaceae</taxon>
        <taxon>Taurinivorans</taxon>
    </lineage>
</organism>
<gene>
    <name evidence="11" type="ORF">JBF11_09345</name>
</gene>
<keyword evidence="9" id="KW-0732">Signal</keyword>
<keyword evidence="7" id="KW-1133">Transmembrane helix</keyword>
<keyword evidence="2" id="KW-0813">Transport</keyword>
<keyword evidence="6" id="KW-0653">Protein transport</keyword>
<protein>
    <recommendedName>
        <fullName evidence="10">Type II secretion system protein GspC N-terminal domain-containing protein</fullName>
    </recommendedName>
</protein>
<evidence type="ECO:0000313" key="11">
    <source>
        <dbReference type="EMBL" id="UWX05634.1"/>
    </source>
</evidence>
<keyword evidence="4" id="KW-0997">Cell inner membrane</keyword>
<evidence type="ECO:0000256" key="8">
    <source>
        <dbReference type="ARBA" id="ARBA00023136"/>
    </source>
</evidence>
<dbReference type="RefSeq" id="WP_334315219.1">
    <property type="nucleotide sequence ID" value="NZ_CP065938.1"/>
</dbReference>
<feature type="domain" description="Type II secretion system protein GspC N-terminal" evidence="10">
    <location>
        <begin position="14"/>
        <end position="156"/>
    </location>
</feature>
<evidence type="ECO:0000256" key="3">
    <source>
        <dbReference type="ARBA" id="ARBA00022475"/>
    </source>
</evidence>
<evidence type="ECO:0000256" key="1">
    <source>
        <dbReference type="ARBA" id="ARBA00004533"/>
    </source>
</evidence>
<evidence type="ECO:0000313" key="12">
    <source>
        <dbReference type="Proteomes" id="UP001058120"/>
    </source>
</evidence>
<dbReference type="SUPFAM" id="SSF50156">
    <property type="entry name" value="PDZ domain-like"/>
    <property type="match status" value="1"/>
</dbReference>
<dbReference type="Gene3D" id="2.30.30.830">
    <property type="match status" value="1"/>
</dbReference>
<dbReference type="Proteomes" id="UP001058120">
    <property type="component" value="Chromosome"/>
</dbReference>
<evidence type="ECO:0000256" key="2">
    <source>
        <dbReference type="ARBA" id="ARBA00022448"/>
    </source>
</evidence>
<keyword evidence="3" id="KW-1003">Cell membrane</keyword>
<dbReference type="Pfam" id="PF11356">
    <property type="entry name" value="T2SSC"/>
    <property type="match status" value="1"/>
</dbReference>
<evidence type="ECO:0000256" key="6">
    <source>
        <dbReference type="ARBA" id="ARBA00022927"/>
    </source>
</evidence>
<proteinExistence type="predicted"/>
<dbReference type="Gene3D" id="2.30.42.10">
    <property type="match status" value="1"/>
</dbReference>
<dbReference type="EMBL" id="CP065938">
    <property type="protein sequence ID" value="UWX05634.1"/>
    <property type="molecule type" value="Genomic_DNA"/>
</dbReference>
<reference evidence="11" key="1">
    <citation type="submission" date="2020-12" db="EMBL/GenBank/DDBJ databases">
        <title>Taurinivorans muris gen. nov., sp. nov., fundamental and realized metabolic niche of a ubiquitous sulfidogenic bacterium in the murine intestine.</title>
        <authorList>
            <person name="Ye H."/>
            <person name="Hanson B.T."/>
            <person name="Loy A."/>
        </authorList>
    </citation>
    <scope>NUCLEOTIDE SEQUENCE</scope>
    <source>
        <strain evidence="11">LT0009</strain>
    </source>
</reference>
<feature type="chain" id="PRO_5045268134" description="Type II secretion system protein GspC N-terminal domain-containing protein" evidence="9">
    <location>
        <begin position="22"/>
        <end position="269"/>
    </location>
</feature>
<name>A0ABY5Y232_9BACT</name>
<dbReference type="InterPro" id="IPR024961">
    <property type="entry name" value="T2SS_GspC_N"/>
</dbReference>
<evidence type="ECO:0000256" key="9">
    <source>
        <dbReference type="SAM" id="SignalP"/>
    </source>
</evidence>
<dbReference type="InterPro" id="IPR036034">
    <property type="entry name" value="PDZ_sf"/>
</dbReference>
<sequence>MKIFQTKTFLFCICFLSAWFAASITMDLREAPIRFSGIKQNAAVQNTGGSPKQYQKILQANLFRGLVYSPNQQQALHSQTARKHTSDGSIPVSSLPLILTGTIILNDSSENKAIIANGKEQKLYTVNQTVSDWKIVEINREEVIIAQNAKKEKLVLRKENTVIQADFTYPLSKDELTDFFSDIPSVLQHVQILPYNKNNIQGLQIISINPGTYFDKFRLLPQDVLLQADDTAIRSYNDIARLAEVIRNDTFTITLLRNNKKLVIQYSLT</sequence>
<accession>A0ABY5Y232</accession>
<comment type="subcellular location">
    <subcellularLocation>
        <location evidence="1">Cell inner membrane</location>
    </subcellularLocation>
</comment>
<keyword evidence="5" id="KW-0812">Transmembrane</keyword>
<evidence type="ECO:0000256" key="5">
    <source>
        <dbReference type="ARBA" id="ARBA00022692"/>
    </source>
</evidence>
<evidence type="ECO:0000259" key="10">
    <source>
        <dbReference type="Pfam" id="PF11356"/>
    </source>
</evidence>
<keyword evidence="12" id="KW-1185">Reference proteome</keyword>
<keyword evidence="8" id="KW-0472">Membrane</keyword>